<protein>
    <submittedName>
        <fullName evidence="2">Uncharacterized protein</fullName>
    </submittedName>
</protein>
<dbReference type="Proteomes" id="UP000837857">
    <property type="component" value="Chromosome 3"/>
</dbReference>
<reference evidence="2" key="1">
    <citation type="submission" date="2022-03" db="EMBL/GenBank/DDBJ databases">
        <authorList>
            <person name="Martin H S."/>
        </authorList>
    </citation>
    <scope>NUCLEOTIDE SEQUENCE</scope>
</reference>
<organism evidence="2 3">
    <name type="scientific">Iphiclides podalirius</name>
    <name type="common">scarce swallowtail</name>
    <dbReference type="NCBI Taxonomy" id="110791"/>
    <lineage>
        <taxon>Eukaryota</taxon>
        <taxon>Metazoa</taxon>
        <taxon>Ecdysozoa</taxon>
        <taxon>Arthropoda</taxon>
        <taxon>Hexapoda</taxon>
        <taxon>Insecta</taxon>
        <taxon>Pterygota</taxon>
        <taxon>Neoptera</taxon>
        <taxon>Endopterygota</taxon>
        <taxon>Lepidoptera</taxon>
        <taxon>Glossata</taxon>
        <taxon>Ditrysia</taxon>
        <taxon>Papilionoidea</taxon>
        <taxon>Papilionidae</taxon>
        <taxon>Papilioninae</taxon>
        <taxon>Iphiclides</taxon>
    </lineage>
</organism>
<keyword evidence="3" id="KW-1185">Reference proteome</keyword>
<gene>
    <name evidence="2" type="ORF">IPOD504_LOCUS12281</name>
</gene>
<feature type="region of interest" description="Disordered" evidence="1">
    <location>
        <begin position="93"/>
        <end position="119"/>
    </location>
</feature>
<dbReference type="EMBL" id="OW152815">
    <property type="protein sequence ID" value="CAH2062905.1"/>
    <property type="molecule type" value="Genomic_DNA"/>
</dbReference>
<name>A0ABN8IT16_9NEOP</name>
<feature type="non-terminal residue" evidence="2">
    <location>
        <position position="119"/>
    </location>
</feature>
<evidence type="ECO:0000313" key="3">
    <source>
        <dbReference type="Proteomes" id="UP000837857"/>
    </source>
</evidence>
<proteinExistence type="predicted"/>
<sequence>MTIAEYSIHAYLSPISARRYGSPGENSSPVASAPRRMIDSLIIWRSLHKRGQRAEISLAPLADRVPVESDDAERSITGPTKLDVAYLDTRLSKKEKPKECPSQAPPCARHAPKILGGKV</sequence>
<evidence type="ECO:0000313" key="2">
    <source>
        <dbReference type="EMBL" id="CAH2062905.1"/>
    </source>
</evidence>
<evidence type="ECO:0000256" key="1">
    <source>
        <dbReference type="SAM" id="MobiDB-lite"/>
    </source>
</evidence>
<accession>A0ABN8IT16</accession>